<dbReference type="Gene3D" id="3.40.50.720">
    <property type="entry name" value="NAD(P)-binding Rossmann-like Domain"/>
    <property type="match status" value="1"/>
</dbReference>
<sequence>MAPAPAHAVLISGASSGIGRACALDLAAGGFRVFAGVRRETDAESLRRAGGDRLHPVMLDVTCEQDILKALGDIRQALDARERFALVNNAGVALSGPLEATSSEALRDLFEVNVVGVLSLTRAALPLLRERRGRIVNIGSTSGRFASALLGPYCASKFALEALTTSLRLELGETGIQVSIIEPGVVATPFWDKMRSAEQRLLREMPEALRAGYADRMAARHVLIERLGRSGMAPEEVALAVRHALSAKRPRKRYVVGLRDRIRAAAAARLPDGLRRAIATLRGRGAASFRR</sequence>
<organism evidence="4 5">
    <name type="scientific">Thiocapsa roseopersicina</name>
    <dbReference type="NCBI Taxonomy" id="1058"/>
    <lineage>
        <taxon>Bacteria</taxon>
        <taxon>Pseudomonadati</taxon>
        <taxon>Pseudomonadota</taxon>
        <taxon>Gammaproteobacteria</taxon>
        <taxon>Chromatiales</taxon>
        <taxon>Chromatiaceae</taxon>
        <taxon>Thiocapsa</taxon>
    </lineage>
</organism>
<accession>A0A1H2QVQ1</accession>
<dbReference type="InterPro" id="IPR002347">
    <property type="entry name" value="SDR_fam"/>
</dbReference>
<dbReference type="Proteomes" id="UP000198816">
    <property type="component" value="Unassembled WGS sequence"/>
</dbReference>
<gene>
    <name evidence="4" type="ORF">SAMN05421783_101434</name>
</gene>
<dbReference type="InterPro" id="IPR057326">
    <property type="entry name" value="KR_dom"/>
</dbReference>
<dbReference type="PANTHER" id="PTHR43313">
    <property type="entry name" value="SHORT-CHAIN DEHYDROGENASE/REDUCTASE FAMILY 9C"/>
    <property type="match status" value="1"/>
</dbReference>
<evidence type="ECO:0000256" key="1">
    <source>
        <dbReference type="ARBA" id="ARBA00006484"/>
    </source>
</evidence>
<dbReference type="PANTHER" id="PTHR43313:SF1">
    <property type="entry name" value="3BETA-HYDROXYSTEROID DEHYDROGENASE DHS-16"/>
    <property type="match status" value="1"/>
</dbReference>
<dbReference type="InterPro" id="IPR020904">
    <property type="entry name" value="Sc_DH/Rdtase_CS"/>
</dbReference>
<dbReference type="SUPFAM" id="SSF51735">
    <property type="entry name" value="NAD(P)-binding Rossmann-fold domains"/>
    <property type="match status" value="1"/>
</dbReference>
<name>A0A1H2QVQ1_THIRO</name>
<feature type="domain" description="Ketoreductase" evidence="3">
    <location>
        <begin position="7"/>
        <end position="189"/>
    </location>
</feature>
<reference evidence="5" key="1">
    <citation type="submission" date="2016-10" db="EMBL/GenBank/DDBJ databases">
        <authorList>
            <person name="Varghese N."/>
            <person name="Submissions S."/>
        </authorList>
    </citation>
    <scope>NUCLEOTIDE SEQUENCE [LARGE SCALE GENOMIC DNA]</scope>
    <source>
        <strain evidence="5">DSM 217</strain>
    </source>
</reference>
<evidence type="ECO:0000313" key="5">
    <source>
        <dbReference type="Proteomes" id="UP000198816"/>
    </source>
</evidence>
<dbReference type="GO" id="GO:0008202">
    <property type="term" value="P:steroid metabolic process"/>
    <property type="evidence" value="ECO:0007669"/>
    <property type="project" value="TreeGrafter"/>
</dbReference>
<dbReference type="RefSeq" id="WP_093027620.1">
    <property type="nucleotide sequence ID" value="NZ_FNNZ01000001.1"/>
</dbReference>
<evidence type="ECO:0000259" key="3">
    <source>
        <dbReference type="SMART" id="SM00822"/>
    </source>
</evidence>
<evidence type="ECO:0000313" key="4">
    <source>
        <dbReference type="EMBL" id="SDW10998.1"/>
    </source>
</evidence>
<dbReference type="STRING" id="1058.SAMN05421783_101434"/>
<dbReference type="GO" id="GO:0016491">
    <property type="term" value="F:oxidoreductase activity"/>
    <property type="evidence" value="ECO:0007669"/>
    <property type="project" value="TreeGrafter"/>
</dbReference>
<comment type="similarity">
    <text evidence="1 2">Belongs to the short-chain dehydrogenases/reductases (SDR) family.</text>
</comment>
<dbReference type="SMART" id="SM00822">
    <property type="entry name" value="PKS_KR"/>
    <property type="match status" value="1"/>
</dbReference>
<dbReference type="CDD" id="cd05374">
    <property type="entry name" value="17beta-HSD-like_SDR_c"/>
    <property type="match status" value="1"/>
</dbReference>
<dbReference type="Pfam" id="PF00106">
    <property type="entry name" value="adh_short"/>
    <property type="match status" value="1"/>
</dbReference>
<protein>
    <submittedName>
        <fullName evidence="4">Short-chain dehydrogenase</fullName>
    </submittedName>
</protein>
<evidence type="ECO:0000256" key="2">
    <source>
        <dbReference type="RuleBase" id="RU000363"/>
    </source>
</evidence>
<dbReference type="PRINTS" id="PR00080">
    <property type="entry name" value="SDRFAMILY"/>
</dbReference>
<proteinExistence type="inferred from homology"/>
<dbReference type="InterPro" id="IPR036291">
    <property type="entry name" value="NAD(P)-bd_dom_sf"/>
</dbReference>
<keyword evidence="5" id="KW-1185">Reference proteome</keyword>
<dbReference type="OrthoDB" id="9810734at2"/>
<dbReference type="PROSITE" id="PS00061">
    <property type="entry name" value="ADH_SHORT"/>
    <property type="match status" value="1"/>
</dbReference>
<dbReference type="EMBL" id="FNNZ01000001">
    <property type="protein sequence ID" value="SDW10998.1"/>
    <property type="molecule type" value="Genomic_DNA"/>
</dbReference>
<dbReference type="AlphaFoldDB" id="A0A1H2QVQ1"/>
<dbReference type="PRINTS" id="PR00081">
    <property type="entry name" value="GDHRDH"/>
</dbReference>